<dbReference type="Pfam" id="PF00005">
    <property type="entry name" value="ABC_tran"/>
    <property type="match status" value="2"/>
</dbReference>
<dbReference type="InterPro" id="IPR003439">
    <property type="entry name" value="ABC_transporter-like_ATP-bd"/>
</dbReference>
<evidence type="ECO:0000313" key="12">
    <source>
        <dbReference type="EMBL" id="MBU9739160.1"/>
    </source>
</evidence>
<keyword evidence="4" id="KW-0762">Sugar transport</keyword>
<comment type="subcellular location">
    <subcellularLocation>
        <location evidence="1">Cell membrane</location>
        <topology evidence="1">Peripheral membrane protein</topology>
    </subcellularLocation>
</comment>
<accession>A0A949K1F0</accession>
<dbReference type="GO" id="GO:0005886">
    <property type="term" value="C:plasma membrane"/>
    <property type="evidence" value="ECO:0007669"/>
    <property type="project" value="UniProtKB-SubCell"/>
</dbReference>
<dbReference type="EMBL" id="JAHQCW010000051">
    <property type="protein sequence ID" value="MBU9739160.1"/>
    <property type="molecule type" value="Genomic_DNA"/>
</dbReference>
<keyword evidence="2" id="KW-0813">Transport</keyword>
<feature type="domain" description="ABC transporter" evidence="11">
    <location>
        <begin position="243"/>
        <end position="499"/>
    </location>
</feature>
<keyword evidence="6" id="KW-0547">Nucleotide-binding</keyword>
<keyword evidence="9" id="KW-0472">Membrane</keyword>
<evidence type="ECO:0000256" key="10">
    <source>
        <dbReference type="SAM" id="MobiDB-lite"/>
    </source>
</evidence>
<evidence type="ECO:0000256" key="2">
    <source>
        <dbReference type="ARBA" id="ARBA00022448"/>
    </source>
</evidence>
<dbReference type="Proteomes" id="UP000712157">
    <property type="component" value="Unassembled WGS sequence"/>
</dbReference>
<evidence type="ECO:0000313" key="13">
    <source>
        <dbReference type="Proteomes" id="UP000712157"/>
    </source>
</evidence>
<evidence type="ECO:0000256" key="6">
    <source>
        <dbReference type="ARBA" id="ARBA00022741"/>
    </source>
</evidence>
<proteinExistence type="predicted"/>
<dbReference type="InterPro" id="IPR003593">
    <property type="entry name" value="AAA+_ATPase"/>
</dbReference>
<evidence type="ECO:0000259" key="11">
    <source>
        <dbReference type="PROSITE" id="PS50893"/>
    </source>
</evidence>
<dbReference type="PROSITE" id="PS50893">
    <property type="entry name" value="ABC_TRANSPORTER_2"/>
    <property type="match status" value="2"/>
</dbReference>
<sequence length="528" mass="58357">MQNEILLEMKNIRKEFPGVVAVNDVSMDIRKGEVHIIIGENGAGKSTLVKMMAGLYKIDGGVMLLEGQEYKPANVLDAQRQGVNIIHQELSMMQNRTVAQNVFVGREPVMGPLRMVDNKKMNRQCRELLEGLGIDIKPTTMVKDLSIAQQQMVEVAKAISTENKLLIMDEPTSSLTQKEIDNLFRITRQLKSQGTSIIYISHRMQELMEIGDRITVMRDGCYVGTRDADDIEMSELITMMVGRTIENVYNRTYNEPGKEMLRTEKLTGLRFRNVDIHVCQGEIVGFAGLVGAGRTELVKAIFGFDQAEGGKVFLEGKEINLSNHSCNRAIQKGMAMISENRKTEGLFINMSIKDNIVQACMFDKFPNGIVKNDVIKETAEQGVKELKVATTSIEKKVFNLSGGNQQKVVIAKWLATNSKLFIFDEPTRGIDVGAKSEIYGIMNDLAKNGAAVIMISSDLLELLGLADRVYVMKDGEISGEVSHEENVFTQEYILSLGIEGGKAVEHKSPSAAESGPKDCQKGGNHAAG</sequence>
<organism evidence="12 13">
    <name type="scientific">Diplocloster agilis</name>
    <dbReference type="NCBI Taxonomy" id="2850323"/>
    <lineage>
        <taxon>Bacteria</taxon>
        <taxon>Bacillati</taxon>
        <taxon>Bacillota</taxon>
        <taxon>Clostridia</taxon>
        <taxon>Lachnospirales</taxon>
        <taxon>Lachnospiraceae</taxon>
        <taxon>Diplocloster</taxon>
    </lineage>
</organism>
<reference evidence="12" key="1">
    <citation type="submission" date="2021-06" db="EMBL/GenBank/DDBJ databases">
        <title>Description of novel taxa of the family Lachnospiraceae.</title>
        <authorList>
            <person name="Chaplin A.V."/>
            <person name="Sokolova S.R."/>
            <person name="Pikina A.P."/>
            <person name="Korzhanova M."/>
            <person name="Belova V."/>
            <person name="Korostin D."/>
            <person name="Efimov B.A."/>
        </authorList>
    </citation>
    <scope>NUCLEOTIDE SEQUENCE</scope>
    <source>
        <strain evidence="12">ASD5720</strain>
    </source>
</reference>
<dbReference type="FunFam" id="3.40.50.300:FF:000127">
    <property type="entry name" value="Ribose import ATP-binding protein RbsA"/>
    <property type="match status" value="1"/>
</dbReference>
<evidence type="ECO:0000256" key="1">
    <source>
        <dbReference type="ARBA" id="ARBA00004202"/>
    </source>
</evidence>
<comment type="caution">
    <text evidence="12">The sequence shown here is derived from an EMBL/GenBank/DDBJ whole genome shotgun (WGS) entry which is preliminary data.</text>
</comment>
<dbReference type="SMART" id="SM00382">
    <property type="entry name" value="AAA"/>
    <property type="match status" value="2"/>
</dbReference>
<dbReference type="InterPro" id="IPR050107">
    <property type="entry name" value="ABC_carbohydrate_import_ATPase"/>
</dbReference>
<evidence type="ECO:0000256" key="8">
    <source>
        <dbReference type="ARBA" id="ARBA00022967"/>
    </source>
</evidence>
<dbReference type="CDD" id="cd03216">
    <property type="entry name" value="ABC_Carb_Monos_I"/>
    <property type="match status" value="1"/>
</dbReference>
<feature type="region of interest" description="Disordered" evidence="10">
    <location>
        <begin position="505"/>
        <end position="528"/>
    </location>
</feature>
<feature type="domain" description="ABC transporter" evidence="11">
    <location>
        <begin position="7"/>
        <end position="244"/>
    </location>
</feature>
<dbReference type="InterPro" id="IPR027417">
    <property type="entry name" value="P-loop_NTPase"/>
</dbReference>
<dbReference type="CDD" id="cd03215">
    <property type="entry name" value="ABC_Carb_Monos_II"/>
    <property type="match status" value="1"/>
</dbReference>
<dbReference type="PANTHER" id="PTHR43790">
    <property type="entry name" value="CARBOHYDRATE TRANSPORT ATP-BINDING PROTEIN MG119-RELATED"/>
    <property type="match status" value="1"/>
</dbReference>
<evidence type="ECO:0000256" key="3">
    <source>
        <dbReference type="ARBA" id="ARBA00022475"/>
    </source>
</evidence>
<dbReference type="PROSITE" id="PS00211">
    <property type="entry name" value="ABC_TRANSPORTER_1"/>
    <property type="match status" value="1"/>
</dbReference>
<evidence type="ECO:0000256" key="9">
    <source>
        <dbReference type="ARBA" id="ARBA00023136"/>
    </source>
</evidence>
<dbReference type="GO" id="GO:0016887">
    <property type="term" value="F:ATP hydrolysis activity"/>
    <property type="evidence" value="ECO:0007669"/>
    <property type="project" value="InterPro"/>
</dbReference>
<keyword evidence="7 12" id="KW-0067">ATP-binding</keyword>
<keyword evidence="3" id="KW-1003">Cell membrane</keyword>
<dbReference type="Gene3D" id="3.40.50.300">
    <property type="entry name" value="P-loop containing nucleotide triphosphate hydrolases"/>
    <property type="match status" value="2"/>
</dbReference>
<keyword evidence="5" id="KW-0677">Repeat</keyword>
<dbReference type="PANTHER" id="PTHR43790:SF3">
    <property type="entry name" value="D-ALLOSE IMPORT ATP-BINDING PROTEIN ALSA-RELATED"/>
    <property type="match status" value="1"/>
</dbReference>
<evidence type="ECO:0000256" key="4">
    <source>
        <dbReference type="ARBA" id="ARBA00022597"/>
    </source>
</evidence>
<dbReference type="AlphaFoldDB" id="A0A949K1F0"/>
<evidence type="ECO:0000256" key="5">
    <source>
        <dbReference type="ARBA" id="ARBA00022737"/>
    </source>
</evidence>
<name>A0A949K1F0_9FIRM</name>
<dbReference type="SUPFAM" id="SSF52540">
    <property type="entry name" value="P-loop containing nucleoside triphosphate hydrolases"/>
    <property type="match status" value="2"/>
</dbReference>
<dbReference type="GO" id="GO:0005524">
    <property type="term" value="F:ATP binding"/>
    <property type="evidence" value="ECO:0007669"/>
    <property type="project" value="UniProtKB-KW"/>
</dbReference>
<protein>
    <submittedName>
        <fullName evidence="12">Sugar ABC transporter ATP-binding protein</fullName>
    </submittedName>
</protein>
<dbReference type="InterPro" id="IPR017871">
    <property type="entry name" value="ABC_transporter-like_CS"/>
</dbReference>
<gene>
    <name evidence="12" type="ORF">KTH89_21715</name>
</gene>
<keyword evidence="8" id="KW-1278">Translocase</keyword>
<dbReference type="RefSeq" id="WP_238723073.1">
    <property type="nucleotide sequence ID" value="NZ_JAHQCW010000051.1"/>
</dbReference>
<keyword evidence="13" id="KW-1185">Reference proteome</keyword>
<evidence type="ECO:0000256" key="7">
    <source>
        <dbReference type="ARBA" id="ARBA00022840"/>
    </source>
</evidence>